<feature type="domain" description="Berberine/berberine-like" evidence="1">
    <location>
        <begin position="203"/>
        <end position="246"/>
    </location>
</feature>
<keyword evidence="3" id="KW-1185">Reference proteome</keyword>
<evidence type="ECO:0000259" key="1">
    <source>
        <dbReference type="Pfam" id="PF08031"/>
    </source>
</evidence>
<reference evidence="2" key="1">
    <citation type="submission" date="2022-09" db="EMBL/GenBank/DDBJ databases">
        <title>Fusarium specimens isolated from Avocado Roots.</title>
        <authorList>
            <person name="Stajich J."/>
            <person name="Roper C."/>
            <person name="Heimlech-Rivalta G."/>
        </authorList>
    </citation>
    <scope>NUCLEOTIDE SEQUENCE</scope>
    <source>
        <strain evidence="2">CF00136</strain>
    </source>
</reference>
<dbReference type="OrthoDB" id="9983560at2759"/>
<dbReference type="Proteomes" id="UP001152049">
    <property type="component" value="Unassembled WGS sequence"/>
</dbReference>
<proteinExistence type="predicted"/>
<dbReference type="InterPro" id="IPR012951">
    <property type="entry name" value="BBE"/>
</dbReference>
<dbReference type="Gene3D" id="3.30.465.10">
    <property type="match status" value="1"/>
</dbReference>
<evidence type="ECO:0000313" key="3">
    <source>
        <dbReference type="Proteomes" id="UP001152049"/>
    </source>
</evidence>
<evidence type="ECO:0000313" key="2">
    <source>
        <dbReference type="EMBL" id="KAJ4252406.1"/>
    </source>
</evidence>
<dbReference type="GO" id="GO:0050660">
    <property type="term" value="F:flavin adenine dinucleotide binding"/>
    <property type="evidence" value="ECO:0007669"/>
    <property type="project" value="InterPro"/>
</dbReference>
<dbReference type="EMBL" id="JAOQAZ010000026">
    <property type="protein sequence ID" value="KAJ4252406.1"/>
    <property type="molecule type" value="Genomic_DNA"/>
</dbReference>
<dbReference type="AlphaFoldDB" id="A0A9W8RQG9"/>
<dbReference type="GO" id="GO:0016491">
    <property type="term" value="F:oxidoreductase activity"/>
    <property type="evidence" value="ECO:0007669"/>
    <property type="project" value="InterPro"/>
</dbReference>
<accession>A0A9W8RQG9</accession>
<gene>
    <name evidence="2" type="ORF">NW762_011005</name>
</gene>
<sequence>MAGMGGCSGNHGVIISATIKAHPETRVSGAKFLVVPPTDKTELIYDGINVFHAVLSKIADSGVMIIYLFFDLFLQVPAMTAYNKTEAKVKKTLTPLADSFSSLFVTFRPDLTQCSNYYEDYDHYRGPLPAGNIQAGTQVFGGRLLPRNKLNDFSPTARRIEEMGVIYIGVGLDVSKFGQNNTNSKITDEIQPVVEAATPSPGAYINEADFQQKSWRETFYGVNYTKLLEIKKKYHPQSLFYTTVGVGSEALMVGNDGRMCKARR</sequence>
<organism evidence="2 3">
    <name type="scientific">Fusarium torreyae</name>
    <dbReference type="NCBI Taxonomy" id="1237075"/>
    <lineage>
        <taxon>Eukaryota</taxon>
        <taxon>Fungi</taxon>
        <taxon>Dikarya</taxon>
        <taxon>Ascomycota</taxon>
        <taxon>Pezizomycotina</taxon>
        <taxon>Sordariomycetes</taxon>
        <taxon>Hypocreomycetidae</taxon>
        <taxon>Hypocreales</taxon>
        <taxon>Nectriaceae</taxon>
        <taxon>Fusarium</taxon>
    </lineage>
</organism>
<protein>
    <recommendedName>
        <fullName evidence="1">Berberine/berberine-like domain-containing protein</fullName>
    </recommendedName>
</protein>
<dbReference type="Gene3D" id="3.40.462.20">
    <property type="match status" value="1"/>
</dbReference>
<dbReference type="Pfam" id="PF08031">
    <property type="entry name" value="BBE"/>
    <property type="match status" value="1"/>
</dbReference>
<name>A0A9W8RQG9_9HYPO</name>
<dbReference type="InterPro" id="IPR016169">
    <property type="entry name" value="FAD-bd_PCMH_sub2"/>
</dbReference>
<comment type="caution">
    <text evidence="2">The sequence shown here is derived from an EMBL/GenBank/DDBJ whole genome shotgun (WGS) entry which is preliminary data.</text>
</comment>